<dbReference type="GeneTree" id="ENSGT00940000154782"/>
<dbReference type="GO" id="GO:0005773">
    <property type="term" value="C:vacuole"/>
    <property type="evidence" value="ECO:0007669"/>
    <property type="project" value="GOC"/>
</dbReference>
<reference evidence="3" key="3">
    <citation type="submission" date="2025-09" db="UniProtKB">
        <authorList>
            <consortium name="Ensembl"/>
        </authorList>
    </citation>
    <scope>IDENTIFICATION</scope>
</reference>
<dbReference type="PRINTS" id="PR00776">
    <property type="entry name" value="HEMOGLOBNASE"/>
</dbReference>
<dbReference type="AlphaFoldDB" id="A0A2K6KCY1"/>
<dbReference type="GO" id="GO:0006624">
    <property type="term" value="P:vacuolar protein processing"/>
    <property type="evidence" value="ECO:0007669"/>
    <property type="project" value="TreeGrafter"/>
</dbReference>
<evidence type="ECO:0000313" key="3">
    <source>
        <dbReference type="Ensembl" id="ENSRBIP00000009112.1"/>
    </source>
</evidence>
<evidence type="ECO:0000256" key="1">
    <source>
        <dbReference type="ARBA" id="ARBA00009941"/>
    </source>
</evidence>
<feature type="signal peptide" evidence="2">
    <location>
        <begin position="1"/>
        <end position="17"/>
    </location>
</feature>
<accession>A0A2K6KCY1</accession>
<dbReference type="Ensembl" id="ENSRBIT00000032725.1">
    <property type="protein sequence ID" value="ENSRBIP00000009112.1"/>
    <property type="gene ID" value="ENSRBIG00000028435.1"/>
</dbReference>
<evidence type="ECO:0000256" key="2">
    <source>
        <dbReference type="SAM" id="SignalP"/>
    </source>
</evidence>
<reference evidence="3" key="2">
    <citation type="submission" date="2025-08" db="UniProtKB">
        <authorList>
            <consortium name="Ensembl"/>
        </authorList>
    </citation>
    <scope>IDENTIFICATION</scope>
</reference>
<dbReference type="OMA" id="KGWTNYR"/>
<dbReference type="InterPro" id="IPR001096">
    <property type="entry name" value="Peptidase_C13"/>
</dbReference>
<sequence>MVWKVAVFLIVALGTGAVPIDDPEDGDKHWVVIVAGSNGWYTYRLQADACHDYQIIYQNGIPDEITVMMYDDIAHSEDNPTPGIVFNRPNGTDVYQGVPKDCTGEDVTPQNFLAIVH</sequence>
<comment type="similarity">
    <text evidence="1">Belongs to the peptidase C13 family.</text>
</comment>
<protein>
    <recommendedName>
        <fullName evidence="5">LGMN</fullName>
    </recommendedName>
</protein>
<dbReference type="PANTHER" id="PTHR12000">
    <property type="entry name" value="HEMOGLOBINASE FAMILY MEMBER"/>
    <property type="match status" value="1"/>
</dbReference>
<reference evidence="3 4" key="1">
    <citation type="submission" date="2016-06" db="EMBL/GenBank/DDBJ databases">
        <title>Genome of Rhinopithecus bieti.</title>
        <authorList>
            <person name="Wu"/>
            <person name="C.-I. and Zhang"/>
            <person name="Y."/>
        </authorList>
    </citation>
    <scope>NUCLEOTIDE SEQUENCE</scope>
</reference>
<dbReference type="PANTHER" id="PTHR12000:SF42">
    <property type="entry name" value="LEGUMAIN"/>
    <property type="match status" value="1"/>
</dbReference>
<dbReference type="STRING" id="61621.ENSRBIP00000009112"/>
<dbReference type="Gene3D" id="3.40.50.1460">
    <property type="match status" value="1"/>
</dbReference>
<dbReference type="Pfam" id="PF01650">
    <property type="entry name" value="Peptidase_C13"/>
    <property type="match status" value="1"/>
</dbReference>
<organism evidence="3 4">
    <name type="scientific">Rhinopithecus bieti</name>
    <name type="common">Black snub-nosed monkey</name>
    <name type="synonym">Pygathrix bieti</name>
    <dbReference type="NCBI Taxonomy" id="61621"/>
    <lineage>
        <taxon>Eukaryota</taxon>
        <taxon>Metazoa</taxon>
        <taxon>Chordata</taxon>
        <taxon>Craniata</taxon>
        <taxon>Vertebrata</taxon>
        <taxon>Euteleostomi</taxon>
        <taxon>Mammalia</taxon>
        <taxon>Eutheria</taxon>
        <taxon>Euarchontoglires</taxon>
        <taxon>Primates</taxon>
        <taxon>Haplorrhini</taxon>
        <taxon>Catarrhini</taxon>
        <taxon>Cercopithecidae</taxon>
        <taxon>Colobinae</taxon>
        <taxon>Rhinopithecus</taxon>
    </lineage>
</organism>
<proteinExistence type="inferred from homology"/>
<feature type="chain" id="PRO_5014364082" description="LGMN" evidence="2">
    <location>
        <begin position="18"/>
        <end position="117"/>
    </location>
</feature>
<dbReference type="GO" id="GO:0004197">
    <property type="term" value="F:cysteine-type endopeptidase activity"/>
    <property type="evidence" value="ECO:0007669"/>
    <property type="project" value="TreeGrafter"/>
</dbReference>
<name>A0A2K6KCY1_RHIBE</name>
<keyword evidence="4" id="KW-1185">Reference proteome</keyword>
<evidence type="ECO:0008006" key="5">
    <source>
        <dbReference type="Google" id="ProtNLM"/>
    </source>
</evidence>
<evidence type="ECO:0000313" key="4">
    <source>
        <dbReference type="Proteomes" id="UP000233180"/>
    </source>
</evidence>
<dbReference type="GO" id="GO:0051603">
    <property type="term" value="P:proteolysis involved in protein catabolic process"/>
    <property type="evidence" value="ECO:0007669"/>
    <property type="project" value="TreeGrafter"/>
</dbReference>
<dbReference type="Proteomes" id="UP000233180">
    <property type="component" value="Unassembled WGS sequence"/>
</dbReference>
<keyword evidence="2" id="KW-0732">Signal</keyword>